<accession>A0ABU3K8Q3</accession>
<proteinExistence type="predicted"/>
<evidence type="ECO:0000256" key="3">
    <source>
        <dbReference type="ARBA" id="ARBA00022603"/>
    </source>
</evidence>
<dbReference type="InterPro" id="IPR000673">
    <property type="entry name" value="Sig_transdc_resp-reg_Me-estase"/>
</dbReference>
<dbReference type="InterPro" id="IPR022642">
    <property type="entry name" value="CheR_C"/>
</dbReference>
<comment type="caution">
    <text evidence="10">The sequence shown here is derived from an EMBL/GenBank/DDBJ whole genome shotgun (WGS) entry which is preliminary data.</text>
</comment>
<dbReference type="PANTHER" id="PTHR24422:SF27">
    <property type="entry name" value="PROTEIN-GLUTAMATE O-METHYLTRANSFERASE"/>
    <property type="match status" value="1"/>
</dbReference>
<dbReference type="SUPFAM" id="SSF53335">
    <property type="entry name" value="S-adenosyl-L-methionine-dependent methyltransferases"/>
    <property type="match status" value="1"/>
</dbReference>
<organism evidence="10 11">
    <name type="scientific">Candidatus Nitronereus thalassa</name>
    <dbReference type="NCBI Taxonomy" id="3020898"/>
    <lineage>
        <taxon>Bacteria</taxon>
        <taxon>Pseudomonadati</taxon>
        <taxon>Nitrospirota</taxon>
        <taxon>Nitrospiria</taxon>
        <taxon>Nitrospirales</taxon>
        <taxon>Nitrospiraceae</taxon>
        <taxon>Candidatus Nitronereus</taxon>
    </lineage>
</organism>
<evidence type="ECO:0000256" key="6">
    <source>
        <dbReference type="PROSITE-ProRule" id="PRU00050"/>
    </source>
</evidence>
<evidence type="ECO:0000256" key="1">
    <source>
        <dbReference type="ARBA" id="ARBA00001541"/>
    </source>
</evidence>
<dbReference type="PROSITE" id="PS50122">
    <property type="entry name" value="CHEB"/>
    <property type="match status" value="1"/>
</dbReference>
<dbReference type="Gene3D" id="3.40.50.150">
    <property type="entry name" value="Vaccinia Virus protein VP39"/>
    <property type="match status" value="1"/>
</dbReference>
<dbReference type="Gene3D" id="3.30.450.20">
    <property type="entry name" value="PAS domain"/>
    <property type="match status" value="2"/>
</dbReference>
<dbReference type="Gene3D" id="3.40.50.180">
    <property type="entry name" value="Methylesterase CheB, C-terminal domain"/>
    <property type="match status" value="1"/>
</dbReference>
<feature type="active site" evidence="6">
    <location>
        <position position="19"/>
    </location>
</feature>
<sequence>MPVNKELDHGFPMVGIGASAGGLEAFEEFFTQMPSDSGLAFIVVPHQHPGHASLLSSLLQKCTTMPVMEVVDGVTVKPNTVYLALAGKQLAILNGVLHLLEPASADRVPLPIDYFFRSLAEDQKHHAIGIVLSGTGSDGTLGLKAIKGESGMTMAQEPHSAKYEGMPTSAIATGNVDYVRPPQEMPQQLLSYVKGPYLTPVPSPIMPETETGQILQKIFVLLRDRTGNDFSLYKTNTIRRRIERRMNLHQIETPKQYLRYLMANAFELDALFQEILIGVTSFFRDPLAFDVLATHGLPLLLDSKRDGEHVRVWVPACGTGEEAYSLAMLIREYMTTRHIRLQVQIFGTDLDEPAIDMARKALYPAGIANDVTPERRQRFFSKEDHSFRIKKEIRDMVIFAPHNVLTDPPFTKLDLLSCRNLLIYLEARTQRRLFPLFHYALNPNGLLFLGSSETIADMEEHLFEVVDRKWKLYKRKAGETDRTTLQKFSVGKGKSTAELVSASEPFPVSPAPPLTDLIETMLLEEYAPASVIVNERGEIVYIHGRTGSYLEPAQGQPNLILLNMAREGLRYELAAALHQASRQEDAVVKEGVRVKTNGAYELVNVTVKRVEDPEALRGFLMVTFEPKAVTKPPASPKGTAKRKHTPDASVLQELHYTKQRLQQTNEELQTSNEELKSTNEELQSTNEELQSTNEELETSKEELQSLNEELVTVNAELQGKINELSDANDDLHNLLNSLEVATIFLDNDLNIKRFTPEAKKVVKVIPTDVGRPLEDIVQNLIDTKLIDDARHVLDTLVFQEREVQATDGQWYYLRILPYRTGKNTIEGLVLTFLNITQVKQSELVAQEAQEFAQSVIQAVRESLIILDGDLRVVSANQAFYRTFALTPPKVEQKLLYSLGQGEWDVPELRHLLEEVLPHNTAFQDFLMEQKFPGIGKRKLLLNARRIVQEPGKTPRILLAMEDITIRKA</sequence>
<evidence type="ECO:0000313" key="10">
    <source>
        <dbReference type="EMBL" id="MDT7042792.1"/>
    </source>
</evidence>
<dbReference type="SUPFAM" id="SSF47757">
    <property type="entry name" value="Chemotaxis receptor methyltransferase CheR, N-terminal domain"/>
    <property type="match status" value="1"/>
</dbReference>
<comment type="catalytic activity">
    <reaction evidence="1">
        <text>L-glutamyl-[protein] + S-adenosyl-L-methionine = [protein]-L-glutamate 5-O-methyl ester + S-adenosyl-L-homocysteine</text>
        <dbReference type="Rhea" id="RHEA:24452"/>
        <dbReference type="Rhea" id="RHEA-COMP:10208"/>
        <dbReference type="Rhea" id="RHEA-COMP:10311"/>
        <dbReference type="ChEBI" id="CHEBI:29973"/>
        <dbReference type="ChEBI" id="CHEBI:57856"/>
        <dbReference type="ChEBI" id="CHEBI:59789"/>
        <dbReference type="ChEBI" id="CHEBI:82795"/>
        <dbReference type="EC" id="2.1.1.80"/>
    </reaction>
</comment>
<feature type="region of interest" description="Disordered" evidence="7">
    <location>
        <begin position="629"/>
        <end position="648"/>
    </location>
</feature>
<dbReference type="Pfam" id="PF01739">
    <property type="entry name" value="CheR"/>
    <property type="match status" value="1"/>
</dbReference>
<dbReference type="SUPFAM" id="SSF55785">
    <property type="entry name" value="PYP-like sensor domain (PAS domain)"/>
    <property type="match status" value="2"/>
</dbReference>
<dbReference type="Proteomes" id="UP001250932">
    <property type="component" value="Unassembled WGS sequence"/>
</dbReference>
<gene>
    <name evidence="10" type="ORF">PPG34_10550</name>
</gene>
<name>A0ABU3K8Q3_9BACT</name>
<evidence type="ECO:0000256" key="2">
    <source>
        <dbReference type="ARBA" id="ARBA00012534"/>
    </source>
</evidence>
<dbReference type="InterPro" id="IPR022641">
    <property type="entry name" value="CheR_N"/>
</dbReference>
<dbReference type="RefSeq" id="WP_313833249.1">
    <property type="nucleotide sequence ID" value="NZ_JAQOUE010000001.1"/>
</dbReference>
<feature type="region of interest" description="Disordered" evidence="7">
    <location>
        <begin position="664"/>
        <end position="699"/>
    </location>
</feature>
<feature type="domain" description="CheB-type methylesterase" evidence="8">
    <location>
        <begin position="7"/>
        <end position="196"/>
    </location>
</feature>
<dbReference type="Gene3D" id="1.10.155.10">
    <property type="entry name" value="Chemotaxis receptor methyltransferase CheR, N-terminal domain"/>
    <property type="match status" value="1"/>
</dbReference>
<dbReference type="SUPFAM" id="SSF52738">
    <property type="entry name" value="Methylesterase CheB, C-terminal domain"/>
    <property type="match status" value="1"/>
</dbReference>
<evidence type="ECO:0000256" key="4">
    <source>
        <dbReference type="ARBA" id="ARBA00022679"/>
    </source>
</evidence>
<dbReference type="Pfam" id="PF08448">
    <property type="entry name" value="PAS_4"/>
    <property type="match status" value="1"/>
</dbReference>
<feature type="domain" description="CheR-type methyltransferase" evidence="9">
    <location>
        <begin position="215"/>
        <end position="476"/>
    </location>
</feature>
<dbReference type="PANTHER" id="PTHR24422">
    <property type="entry name" value="CHEMOTAXIS PROTEIN METHYLTRANSFERASE"/>
    <property type="match status" value="1"/>
</dbReference>
<keyword evidence="4" id="KW-0808">Transferase</keyword>
<dbReference type="InterPro" id="IPR035965">
    <property type="entry name" value="PAS-like_dom_sf"/>
</dbReference>
<evidence type="ECO:0000259" key="8">
    <source>
        <dbReference type="PROSITE" id="PS50122"/>
    </source>
</evidence>
<dbReference type="CDD" id="cd16434">
    <property type="entry name" value="CheB-CheR_fusion"/>
    <property type="match status" value="1"/>
</dbReference>
<dbReference type="EMBL" id="JAQOUE010000001">
    <property type="protein sequence ID" value="MDT7042792.1"/>
    <property type="molecule type" value="Genomic_DNA"/>
</dbReference>
<dbReference type="InterPro" id="IPR036804">
    <property type="entry name" value="CheR_N_sf"/>
</dbReference>
<evidence type="ECO:0000313" key="11">
    <source>
        <dbReference type="Proteomes" id="UP001250932"/>
    </source>
</evidence>
<dbReference type="SUPFAM" id="SSF57997">
    <property type="entry name" value="Tropomyosin"/>
    <property type="match status" value="1"/>
</dbReference>
<keyword evidence="6" id="KW-0378">Hydrolase</keyword>
<dbReference type="InterPro" id="IPR050903">
    <property type="entry name" value="Bact_Chemotaxis_MeTrfase"/>
</dbReference>
<reference evidence="10 11" key="1">
    <citation type="journal article" date="2023" name="ISME J.">
        <title>Cultivation and genomic characterization of novel and ubiquitous marine nitrite-oxidizing bacteria from the Nitrospirales.</title>
        <authorList>
            <person name="Mueller A.J."/>
            <person name="Daebeler A."/>
            <person name="Herbold C.W."/>
            <person name="Kirkegaard R.H."/>
            <person name="Daims H."/>
        </authorList>
    </citation>
    <scope>NUCLEOTIDE SEQUENCE [LARGE SCALE GENOMIC DNA]</scope>
    <source>
        <strain evidence="10 11">EB</strain>
    </source>
</reference>
<evidence type="ECO:0000256" key="7">
    <source>
        <dbReference type="SAM" id="MobiDB-lite"/>
    </source>
</evidence>
<keyword evidence="3" id="KW-0489">Methyltransferase</keyword>
<dbReference type="InterPro" id="IPR035909">
    <property type="entry name" value="CheB_C"/>
</dbReference>
<dbReference type="InterPro" id="IPR029063">
    <property type="entry name" value="SAM-dependent_MTases_sf"/>
</dbReference>
<feature type="active site" evidence="6">
    <location>
        <position position="138"/>
    </location>
</feature>
<keyword evidence="11" id="KW-1185">Reference proteome</keyword>
<feature type="compositionally biased region" description="Polar residues" evidence="7">
    <location>
        <begin position="680"/>
        <end position="693"/>
    </location>
</feature>
<evidence type="ECO:0000259" key="9">
    <source>
        <dbReference type="PROSITE" id="PS50123"/>
    </source>
</evidence>
<dbReference type="Pfam" id="PF03705">
    <property type="entry name" value="CheR_N"/>
    <property type="match status" value="1"/>
</dbReference>
<keyword evidence="6" id="KW-0145">Chemotaxis</keyword>
<evidence type="ECO:0000256" key="5">
    <source>
        <dbReference type="ARBA" id="ARBA00022691"/>
    </source>
</evidence>
<keyword evidence="5" id="KW-0949">S-adenosyl-L-methionine</keyword>
<dbReference type="Pfam" id="PF01339">
    <property type="entry name" value="CheB_methylest"/>
    <property type="match status" value="1"/>
</dbReference>
<dbReference type="PRINTS" id="PR00996">
    <property type="entry name" value="CHERMTFRASE"/>
</dbReference>
<dbReference type="CDD" id="cd00130">
    <property type="entry name" value="PAS"/>
    <property type="match status" value="1"/>
</dbReference>
<dbReference type="EC" id="2.1.1.80" evidence="2"/>
<dbReference type="InterPro" id="IPR000014">
    <property type="entry name" value="PAS"/>
</dbReference>
<protein>
    <recommendedName>
        <fullName evidence="2">protein-glutamate O-methyltransferase</fullName>
        <ecNumber evidence="2">2.1.1.80</ecNumber>
    </recommendedName>
</protein>
<dbReference type="InterPro" id="IPR013656">
    <property type="entry name" value="PAS_4"/>
</dbReference>
<dbReference type="InterPro" id="IPR000780">
    <property type="entry name" value="CheR_MeTrfase"/>
</dbReference>
<dbReference type="SMART" id="SM00091">
    <property type="entry name" value="PAS"/>
    <property type="match status" value="2"/>
</dbReference>
<dbReference type="PROSITE" id="PS50123">
    <property type="entry name" value="CHER"/>
    <property type="match status" value="1"/>
</dbReference>
<dbReference type="Pfam" id="PF13596">
    <property type="entry name" value="PAS_10"/>
    <property type="match status" value="1"/>
</dbReference>
<dbReference type="SMART" id="SM00138">
    <property type="entry name" value="MeTrc"/>
    <property type="match status" value="1"/>
</dbReference>
<feature type="active site" evidence="6">
    <location>
        <position position="46"/>
    </location>
</feature>